<evidence type="ECO:0000259" key="6">
    <source>
        <dbReference type="Pfam" id="PF04862"/>
    </source>
</evidence>
<keyword evidence="4" id="KW-0732">Signal</keyword>
<dbReference type="GO" id="GO:0005576">
    <property type="term" value="C:extracellular region"/>
    <property type="evidence" value="ECO:0007669"/>
    <property type="project" value="UniProtKB-SubCell"/>
</dbReference>
<name>A0AAE1VLP0_9SOLA</name>
<protein>
    <recommendedName>
        <fullName evidence="6">DUF642 domain-containing protein</fullName>
    </recommendedName>
</protein>
<keyword evidence="5" id="KW-0325">Glycoprotein</keyword>
<evidence type="ECO:0000256" key="1">
    <source>
        <dbReference type="ARBA" id="ARBA00004196"/>
    </source>
</evidence>
<evidence type="ECO:0000313" key="7">
    <source>
        <dbReference type="EMBL" id="KAK4373687.1"/>
    </source>
</evidence>
<dbReference type="EMBL" id="JAVYJV010000004">
    <property type="protein sequence ID" value="KAK4373687.1"/>
    <property type="molecule type" value="Genomic_DNA"/>
</dbReference>
<accession>A0AAE1VLP0</accession>
<sequence length="271" mass="29898">MSPISVANEATEKPGGFYFPIPREIHAVRLRNEAAITQYVNVKPRVIYSLTFGTTRTCAQNEVLRVSAGGMSSDLTIQTLYSADGSDTYAWAFETTSDFVKIAFHNPGNQEDPTCGPLIDHVAIKEMRPITYTKGNLVKNGGFEAGPHVYKNFSTGVLILPLKQDKYSPIPGWMVQYVKPVKYIDSKNFVVPSGSAAVELIGGKETGIAQTHPALARRVHFRNKEKQSSCGRESEVAPMGKYLVSGLSRKGIYEVKGQKLKDHEEQKLKTT</sequence>
<dbReference type="InterPro" id="IPR006946">
    <property type="entry name" value="DGR2-like_dom"/>
</dbReference>
<keyword evidence="8" id="KW-1185">Reference proteome</keyword>
<comment type="caution">
    <text evidence="7">The sequence shown here is derived from an EMBL/GenBank/DDBJ whole genome shotgun (WGS) entry which is preliminary data.</text>
</comment>
<dbReference type="Proteomes" id="UP001291623">
    <property type="component" value="Unassembled WGS sequence"/>
</dbReference>
<dbReference type="InterPro" id="IPR052437">
    <property type="entry name" value="Pectin_Meth_Modulator"/>
</dbReference>
<dbReference type="PANTHER" id="PTHR31265:SF22">
    <property type="entry name" value="DUF642 DOMAIN-CONTAINING PROTEIN"/>
    <property type="match status" value="1"/>
</dbReference>
<gene>
    <name evidence="7" type="ORF">RND71_009071</name>
</gene>
<keyword evidence="3" id="KW-0964">Secreted</keyword>
<evidence type="ECO:0000256" key="4">
    <source>
        <dbReference type="ARBA" id="ARBA00022729"/>
    </source>
</evidence>
<evidence type="ECO:0000256" key="2">
    <source>
        <dbReference type="ARBA" id="ARBA00004613"/>
    </source>
</evidence>
<proteinExistence type="predicted"/>
<dbReference type="AlphaFoldDB" id="A0AAE1VLP0"/>
<reference evidence="7" key="1">
    <citation type="submission" date="2023-12" db="EMBL/GenBank/DDBJ databases">
        <title>Genome assembly of Anisodus tanguticus.</title>
        <authorList>
            <person name="Wang Y.-J."/>
        </authorList>
    </citation>
    <scope>NUCLEOTIDE SEQUENCE</scope>
    <source>
        <strain evidence="7">KB-2021</strain>
        <tissue evidence="7">Leaf</tissue>
    </source>
</reference>
<comment type="subcellular location">
    <subcellularLocation>
        <location evidence="1">Cell envelope</location>
    </subcellularLocation>
    <subcellularLocation>
        <location evidence="2">Secreted</location>
    </subcellularLocation>
</comment>
<evidence type="ECO:0000256" key="3">
    <source>
        <dbReference type="ARBA" id="ARBA00022525"/>
    </source>
</evidence>
<evidence type="ECO:0000313" key="8">
    <source>
        <dbReference type="Proteomes" id="UP001291623"/>
    </source>
</evidence>
<evidence type="ECO:0000256" key="5">
    <source>
        <dbReference type="ARBA" id="ARBA00023180"/>
    </source>
</evidence>
<feature type="domain" description="DUF642" evidence="6">
    <location>
        <begin position="10"/>
        <end position="125"/>
    </location>
</feature>
<dbReference type="Gene3D" id="2.60.120.260">
    <property type="entry name" value="Galactose-binding domain-like"/>
    <property type="match status" value="1"/>
</dbReference>
<organism evidence="7 8">
    <name type="scientific">Anisodus tanguticus</name>
    <dbReference type="NCBI Taxonomy" id="243964"/>
    <lineage>
        <taxon>Eukaryota</taxon>
        <taxon>Viridiplantae</taxon>
        <taxon>Streptophyta</taxon>
        <taxon>Embryophyta</taxon>
        <taxon>Tracheophyta</taxon>
        <taxon>Spermatophyta</taxon>
        <taxon>Magnoliopsida</taxon>
        <taxon>eudicotyledons</taxon>
        <taxon>Gunneridae</taxon>
        <taxon>Pentapetalae</taxon>
        <taxon>asterids</taxon>
        <taxon>lamiids</taxon>
        <taxon>Solanales</taxon>
        <taxon>Solanaceae</taxon>
        <taxon>Solanoideae</taxon>
        <taxon>Hyoscyameae</taxon>
        <taxon>Anisodus</taxon>
    </lineage>
</organism>
<dbReference type="Pfam" id="PF04862">
    <property type="entry name" value="DUF642"/>
    <property type="match status" value="1"/>
</dbReference>
<dbReference type="PANTHER" id="PTHR31265">
    <property type="entry name" value="OS02G0527500 PROTEIN-RELATED"/>
    <property type="match status" value="1"/>
</dbReference>